<dbReference type="Proteomes" id="UP000031656">
    <property type="component" value="Chromosome"/>
</dbReference>
<organism evidence="12 13">
    <name type="scientific">Gluconobacter oxydans DSM 3504</name>
    <dbReference type="NCBI Taxonomy" id="1288313"/>
    <lineage>
        <taxon>Bacteria</taxon>
        <taxon>Pseudomonadati</taxon>
        <taxon>Pseudomonadota</taxon>
        <taxon>Alphaproteobacteria</taxon>
        <taxon>Acetobacterales</taxon>
        <taxon>Acetobacteraceae</taxon>
        <taxon>Gluconobacter</taxon>
    </lineage>
</organism>
<evidence type="ECO:0000313" key="12">
    <source>
        <dbReference type="EMBL" id="AHK71687.1"/>
    </source>
</evidence>
<keyword evidence="12" id="KW-0966">Cell projection</keyword>
<evidence type="ECO:0000256" key="2">
    <source>
        <dbReference type="ARBA" id="ARBA00010004"/>
    </source>
</evidence>
<dbReference type="InterPro" id="IPR053716">
    <property type="entry name" value="Flag_assembly_chemotaxis_eff"/>
</dbReference>
<keyword evidence="5" id="KW-1003">Cell membrane</keyword>
<reference evidence="12 13" key="1">
    <citation type="journal article" date="2015" name="Appl. Microbiol. Biotechnol.">
        <title>The consequence of an additional NADH dehydrogenase paralog on the growth of Gluconobacter oxydans DSM3504.</title>
        <authorList>
            <person name="Kostner D."/>
            <person name="Luchterhand B."/>
            <person name="Junker A."/>
            <person name="Volland S."/>
            <person name="Daniel R."/>
            <person name="Buchs J."/>
            <person name="Liebl W."/>
            <person name="Ehrenreich A."/>
        </authorList>
    </citation>
    <scope>NUCLEOTIDE SEQUENCE [LARGE SCALE GENOMIC DNA]</scope>
    <source>
        <strain evidence="12">DSM 3504</strain>
    </source>
</reference>
<dbReference type="HOGENOM" id="CLU_1822609_0_0_5"/>
<evidence type="ECO:0000256" key="1">
    <source>
        <dbReference type="ARBA" id="ARBA00004413"/>
    </source>
</evidence>
<dbReference type="GO" id="GO:0009288">
    <property type="term" value="C:bacterial-type flagellum"/>
    <property type="evidence" value="ECO:0007669"/>
    <property type="project" value="InterPro"/>
</dbReference>
<feature type="coiled-coil region" evidence="11">
    <location>
        <begin position="100"/>
        <end position="127"/>
    </location>
</feature>
<dbReference type="RefSeq" id="WP_041111991.1">
    <property type="nucleotide sequence ID" value="NZ_CP004373.1"/>
</dbReference>
<sequence length="141" mass="15836">MERSPLETLITLREQELDLVERSFAEAVARETAAEEKLTAAQAEILNEQRIASSPTADDGAVEAFSRWLPAGRQAVLEARERCREAAMDRAAVRSALIAARAAMEAVRTLREEQKEEERQADLRKEQNVLDELAVRQFGRS</sequence>
<keyword evidence="8" id="KW-0653">Protein transport</keyword>
<dbReference type="GO" id="GO:0071973">
    <property type="term" value="P:bacterial-type flagellum-dependent cell motility"/>
    <property type="evidence" value="ECO:0007669"/>
    <property type="project" value="InterPro"/>
</dbReference>
<keyword evidence="10" id="KW-1006">Bacterial flagellum protein export</keyword>
<comment type="similarity">
    <text evidence="2">Belongs to the FliJ family.</text>
</comment>
<dbReference type="AlphaFoldDB" id="A0A067Z6C5"/>
<dbReference type="GeneID" id="56906030"/>
<evidence type="ECO:0000256" key="7">
    <source>
        <dbReference type="ARBA" id="ARBA00022795"/>
    </source>
</evidence>
<dbReference type="Pfam" id="PF02050">
    <property type="entry name" value="FliJ"/>
    <property type="match status" value="1"/>
</dbReference>
<evidence type="ECO:0000256" key="6">
    <source>
        <dbReference type="ARBA" id="ARBA00022500"/>
    </source>
</evidence>
<comment type="subcellular location">
    <subcellularLocation>
        <location evidence="1">Cell membrane</location>
        <topology evidence="1">Peripheral membrane protein</topology>
        <orientation evidence="1">Cytoplasmic side</orientation>
    </subcellularLocation>
</comment>
<keyword evidence="12" id="KW-0282">Flagellum</keyword>
<dbReference type="GO" id="GO:0015031">
    <property type="term" value="P:protein transport"/>
    <property type="evidence" value="ECO:0007669"/>
    <property type="project" value="UniProtKB-KW"/>
</dbReference>
<keyword evidence="9" id="KW-0472">Membrane</keyword>
<evidence type="ECO:0000256" key="11">
    <source>
        <dbReference type="SAM" id="Coils"/>
    </source>
</evidence>
<evidence type="ECO:0000256" key="3">
    <source>
        <dbReference type="ARBA" id="ARBA00020392"/>
    </source>
</evidence>
<proteinExistence type="inferred from homology"/>
<protein>
    <recommendedName>
        <fullName evidence="3">Flagellar FliJ protein</fullName>
    </recommendedName>
</protein>
<evidence type="ECO:0000256" key="9">
    <source>
        <dbReference type="ARBA" id="ARBA00023136"/>
    </source>
</evidence>
<dbReference type="Gene3D" id="1.10.287.1700">
    <property type="match status" value="1"/>
</dbReference>
<keyword evidence="6" id="KW-0145">Chemotaxis</keyword>
<dbReference type="InterPro" id="IPR012823">
    <property type="entry name" value="Flagell_FliJ"/>
</dbReference>
<dbReference type="EMBL" id="CP004373">
    <property type="protein sequence ID" value="AHK71687.1"/>
    <property type="molecule type" value="Genomic_DNA"/>
</dbReference>
<evidence type="ECO:0000256" key="10">
    <source>
        <dbReference type="ARBA" id="ARBA00023225"/>
    </source>
</evidence>
<dbReference type="GO" id="GO:0044781">
    <property type="term" value="P:bacterial-type flagellum organization"/>
    <property type="evidence" value="ECO:0007669"/>
    <property type="project" value="UniProtKB-KW"/>
</dbReference>
<evidence type="ECO:0000256" key="4">
    <source>
        <dbReference type="ARBA" id="ARBA00022448"/>
    </source>
</evidence>
<accession>A0A067Z6C5</accession>
<evidence type="ECO:0000313" key="13">
    <source>
        <dbReference type="Proteomes" id="UP000031656"/>
    </source>
</evidence>
<keyword evidence="12" id="KW-0969">Cilium</keyword>
<keyword evidence="11" id="KW-0175">Coiled coil</keyword>
<dbReference type="NCBIfam" id="TIGR02473">
    <property type="entry name" value="flagell_FliJ"/>
    <property type="match status" value="1"/>
</dbReference>
<dbReference type="GO" id="GO:0006935">
    <property type="term" value="P:chemotaxis"/>
    <property type="evidence" value="ECO:0007669"/>
    <property type="project" value="UniProtKB-KW"/>
</dbReference>
<gene>
    <name evidence="12" type="ORF">GLS_c18110</name>
</gene>
<evidence type="ECO:0000256" key="5">
    <source>
        <dbReference type="ARBA" id="ARBA00022475"/>
    </source>
</evidence>
<keyword evidence="4" id="KW-0813">Transport</keyword>
<keyword evidence="7" id="KW-1005">Bacterial flagellum biogenesis</keyword>
<name>A0A067Z6C5_GLUOY</name>
<dbReference type="KEGG" id="goy:GLS_c18110"/>
<dbReference type="GO" id="GO:0005886">
    <property type="term" value="C:plasma membrane"/>
    <property type="evidence" value="ECO:0007669"/>
    <property type="project" value="UniProtKB-SubCell"/>
</dbReference>
<evidence type="ECO:0000256" key="8">
    <source>
        <dbReference type="ARBA" id="ARBA00022927"/>
    </source>
</evidence>